<gene>
    <name evidence="9" type="ORF">BJY24_005129</name>
</gene>
<keyword evidence="10" id="KW-1185">Reference proteome</keyword>
<dbReference type="GO" id="GO:0008241">
    <property type="term" value="F:peptidyl-dipeptidase activity"/>
    <property type="evidence" value="ECO:0007669"/>
    <property type="project" value="UniProtKB-EC"/>
</dbReference>
<name>A0A7W9UKD9_9NOCA</name>
<comment type="cofactor">
    <cofactor evidence="7">
        <name>Zn(2+)</name>
        <dbReference type="ChEBI" id="CHEBI:29105"/>
    </cofactor>
    <text evidence="7">Binds 1 zinc ion.</text>
</comment>
<dbReference type="CDD" id="cd06456">
    <property type="entry name" value="M3A_DCP"/>
    <property type="match status" value="1"/>
</dbReference>
<evidence type="ECO:0000256" key="4">
    <source>
        <dbReference type="ARBA" id="ARBA00022801"/>
    </source>
</evidence>
<evidence type="ECO:0000256" key="3">
    <source>
        <dbReference type="ARBA" id="ARBA00022723"/>
    </source>
</evidence>
<evidence type="ECO:0000256" key="2">
    <source>
        <dbReference type="ARBA" id="ARBA00022670"/>
    </source>
</evidence>
<feature type="domain" description="Peptidase M3A/M3B catalytic" evidence="8">
    <location>
        <begin position="234"/>
        <end position="680"/>
    </location>
</feature>
<dbReference type="AlphaFoldDB" id="A0A7W9UKD9"/>
<dbReference type="SUPFAM" id="SSF55486">
    <property type="entry name" value="Metalloproteases ('zincins'), catalytic domain"/>
    <property type="match status" value="1"/>
</dbReference>
<evidence type="ECO:0000256" key="7">
    <source>
        <dbReference type="RuleBase" id="RU003435"/>
    </source>
</evidence>
<dbReference type="PANTHER" id="PTHR43660:SF1">
    <property type="entry name" value="DIPEPTIDYL CARBOXYPEPTIDASE"/>
    <property type="match status" value="1"/>
</dbReference>
<evidence type="ECO:0000256" key="1">
    <source>
        <dbReference type="ARBA" id="ARBA00006040"/>
    </source>
</evidence>
<evidence type="ECO:0000256" key="5">
    <source>
        <dbReference type="ARBA" id="ARBA00022833"/>
    </source>
</evidence>
<dbReference type="Pfam" id="PF01432">
    <property type="entry name" value="Peptidase_M3"/>
    <property type="match status" value="1"/>
</dbReference>
<keyword evidence="6 7" id="KW-0482">Metalloprotease</keyword>
<dbReference type="RefSeq" id="WP_051163074.1">
    <property type="nucleotide sequence ID" value="NZ_JACHIT010000002.1"/>
</dbReference>
<evidence type="ECO:0000313" key="10">
    <source>
        <dbReference type="Proteomes" id="UP000540412"/>
    </source>
</evidence>
<dbReference type="Gene3D" id="1.10.1370.40">
    <property type="match status" value="3"/>
</dbReference>
<dbReference type="FunFam" id="3.40.390.10:FF:000009">
    <property type="entry name" value="Oligopeptidase A"/>
    <property type="match status" value="1"/>
</dbReference>
<protein>
    <submittedName>
        <fullName evidence="9">Peptidyl-dipeptidase Dcp</fullName>
        <ecNumber evidence="9">3.4.15.5</ecNumber>
    </submittedName>
</protein>
<keyword evidence="3 7" id="KW-0479">Metal-binding</keyword>
<dbReference type="InterPro" id="IPR045090">
    <property type="entry name" value="Pept_M3A_M3B"/>
</dbReference>
<sequence length="684" mass="75733">MLSPDNPFSAPSELPYALPPFNLISEEHYRPALEAGLAEHAAEIDEIAARDDEPTFENTVVALERAGELLERVASVFYNLAGTDSTDEIQAVQAEFAPRLAAHEDAIHLDPRLFARIDALHARREDLGLDEESLRLLERRHLAFTRAGAGLPEADQERLRELNAQLSTLQTRFQQNLLKDTNDLAVVLTDRSELAGFGEDALATAAEAATARGETGAYVLALTLPTSQAAPLATLRDRAVRERVHAASMARGNRGNDFDNNAVVAEIARLRAERAALLGYPNHAAYVIADQTAVTAEAATGLLERLAPAAVANARTEAEELQRLLEADEPQARLRPSDWPYYAAQVRRERFDVDTEALRPYFEANRVYTDGIFFAANRLYGITVTERHDLPSYHPEVRTFEVRDADGGPLGLFLLDLYTRDSKRGGAWMNTFVDQSELLGRATVVVNVLNVDRPPAGEPTLLTFAEVTTAFHEFGHALHALLSSVRYPMFSGTNVPRDFVEYPSQVNEMWMLWPEVLANYARHHETGEALPAERVEKLMASQQYGEGFATTEYLAASLLDQAWHAVGADDAIGDVQRFERDALVKAGVALDSIPPRYRTTYFAHVFSGGYSAGYYSYIWSEVLDADTVQWFHENGGLTRANGDHFRRTLLGRGGSVDPMAAFRDFRGRDPEIEPLLARRGLTGA</sequence>
<proteinExistence type="inferred from homology"/>
<dbReference type="InterPro" id="IPR034005">
    <property type="entry name" value="M3A_DCP"/>
</dbReference>
<keyword evidence="9" id="KW-0121">Carboxypeptidase</keyword>
<evidence type="ECO:0000256" key="6">
    <source>
        <dbReference type="ARBA" id="ARBA00023049"/>
    </source>
</evidence>
<keyword evidence="4 7" id="KW-0378">Hydrolase</keyword>
<keyword evidence="5 7" id="KW-0862">Zinc</keyword>
<organism evidence="9 10">
    <name type="scientific">Nocardia transvalensis</name>
    <dbReference type="NCBI Taxonomy" id="37333"/>
    <lineage>
        <taxon>Bacteria</taxon>
        <taxon>Bacillati</taxon>
        <taxon>Actinomycetota</taxon>
        <taxon>Actinomycetes</taxon>
        <taxon>Mycobacteriales</taxon>
        <taxon>Nocardiaceae</taxon>
        <taxon>Nocardia</taxon>
    </lineage>
</organism>
<comment type="similarity">
    <text evidence="1 7">Belongs to the peptidase M3 family.</text>
</comment>
<evidence type="ECO:0000259" key="8">
    <source>
        <dbReference type="Pfam" id="PF01432"/>
    </source>
</evidence>
<dbReference type="GO" id="GO:0004222">
    <property type="term" value="F:metalloendopeptidase activity"/>
    <property type="evidence" value="ECO:0007669"/>
    <property type="project" value="InterPro"/>
</dbReference>
<dbReference type="PANTHER" id="PTHR43660">
    <property type="entry name" value="DIPEPTIDYL CARBOXYPEPTIDASE"/>
    <property type="match status" value="1"/>
</dbReference>
<dbReference type="InterPro" id="IPR001567">
    <property type="entry name" value="Pept_M3A_M3B_dom"/>
</dbReference>
<dbReference type="Proteomes" id="UP000540412">
    <property type="component" value="Unassembled WGS sequence"/>
</dbReference>
<dbReference type="GO" id="GO:0046872">
    <property type="term" value="F:metal ion binding"/>
    <property type="evidence" value="ECO:0007669"/>
    <property type="project" value="UniProtKB-UniRule"/>
</dbReference>
<accession>A0A7W9UKD9</accession>
<dbReference type="EMBL" id="JACHIT010000002">
    <property type="protein sequence ID" value="MBB5916217.1"/>
    <property type="molecule type" value="Genomic_DNA"/>
</dbReference>
<reference evidence="9 10" key="1">
    <citation type="submission" date="2020-08" db="EMBL/GenBank/DDBJ databases">
        <title>Sequencing the genomes of 1000 actinobacteria strains.</title>
        <authorList>
            <person name="Klenk H.-P."/>
        </authorList>
    </citation>
    <scope>NUCLEOTIDE SEQUENCE [LARGE SCALE GENOMIC DNA]</scope>
    <source>
        <strain evidence="9 10">DSM 43582</strain>
    </source>
</reference>
<dbReference type="GO" id="GO:0005829">
    <property type="term" value="C:cytosol"/>
    <property type="evidence" value="ECO:0007669"/>
    <property type="project" value="TreeGrafter"/>
</dbReference>
<comment type="caution">
    <text evidence="9">The sequence shown here is derived from an EMBL/GenBank/DDBJ whole genome shotgun (WGS) entry which is preliminary data.</text>
</comment>
<evidence type="ECO:0000313" key="9">
    <source>
        <dbReference type="EMBL" id="MBB5916217.1"/>
    </source>
</evidence>
<dbReference type="GO" id="GO:0006508">
    <property type="term" value="P:proteolysis"/>
    <property type="evidence" value="ECO:0007669"/>
    <property type="project" value="UniProtKB-KW"/>
</dbReference>
<dbReference type="GO" id="GO:0004180">
    <property type="term" value="F:carboxypeptidase activity"/>
    <property type="evidence" value="ECO:0007669"/>
    <property type="project" value="UniProtKB-KW"/>
</dbReference>
<dbReference type="EC" id="3.4.15.5" evidence="9"/>
<keyword evidence="2 7" id="KW-0645">Protease</keyword>